<name>A0A4R9JUU3_9LEPT</name>
<evidence type="ECO:0000313" key="1">
    <source>
        <dbReference type="EMBL" id="TGL55123.1"/>
    </source>
</evidence>
<organism evidence="1 2">
    <name type="scientific">Leptospira kemamanensis</name>
    <dbReference type="NCBI Taxonomy" id="2484942"/>
    <lineage>
        <taxon>Bacteria</taxon>
        <taxon>Pseudomonadati</taxon>
        <taxon>Spirochaetota</taxon>
        <taxon>Spirochaetia</taxon>
        <taxon>Leptospirales</taxon>
        <taxon>Leptospiraceae</taxon>
        <taxon>Leptospira</taxon>
    </lineage>
</organism>
<accession>A0A4R9JUU3</accession>
<sequence length="225" mass="25927">MSPLFSPLNSSGNALSQLLRSIGKQLPEHVETNGSLALRSKIQIPIPKESKSISLSKTQTESHTQRENTLLTHPFLNQRAKELSRWETFTKQTRNDAQTGEATSNKGIWNYLLSESKEPSFVSYHTREKKENLEMVVEPKEKGFTLYVFWKAEGFGPYGIFFYYQPEETNPVRIEIVTNELDRNSDPTLSLSLKQKLQDLLRVFPQIGDLSFEDWKESSYNGDYR</sequence>
<dbReference type="OrthoDB" id="328996at2"/>
<gene>
    <name evidence="1" type="ORF">EHQ59_05835</name>
</gene>
<comment type="caution">
    <text evidence="1">The sequence shown here is derived from an EMBL/GenBank/DDBJ whole genome shotgun (WGS) entry which is preliminary data.</text>
</comment>
<protein>
    <submittedName>
        <fullName evidence="1">Uncharacterized protein</fullName>
    </submittedName>
</protein>
<keyword evidence="2" id="KW-1185">Reference proteome</keyword>
<proteinExistence type="predicted"/>
<dbReference type="EMBL" id="RQGG01000013">
    <property type="protein sequence ID" value="TGL55123.1"/>
    <property type="molecule type" value="Genomic_DNA"/>
</dbReference>
<dbReference type="Proteomes" id="UP000297609">
    <property type="component" value="Unassembled WGS sequence"/>
</dbReference>
<dbReference type="AlphaFoldDB" id="A0A4R9JUU3"/>
<reference evidence="1" key="1">
    <citation type="journal article" date="2019" name="PLoS Negl. Trop. Dis.">
        <title>Revisiting the worldwide diversity of Leptospira species in the environment.</title>
        <authorList>
            <person name="Vincent A.T."/>
            <person name="Schiettekatte O."/>
            <person name="Bourhy P."/>
            <person name="Veyrier F.J."/>
            <person name="Picardeau M."/>
        </authorList>
    </citation>
    <scope>NUCLEOTIDE SEQUENCE [LARGE SCALE GENOMIC DNA]</scope>
    <source>
        <strain evidence="1">201702454</strain>
    </source>
</reference>
<evidence type="ECO:0000313" key="2">
    <source>
        <dbReference type="Proteomes" id="UP000297609"/>
    </source>
</evidence>